<keyword evidence="4 6" id="KW-0067">ATP-binding</keyword>
<dbReference type="InterPro" id="IPR003439">
    <property type="entry name" value="ABC_transporter-like_ATP-bd"/>
</dbReference>
<dbReference type="SMART" id="SM00382">
    <property type="entry name" value="AAA"/>
    <property type="match status" value="1"/>
</dbReference>
<dbReference type="InterPro" id="IPR003593">
    <property type="entry name" value="AAA+_ATPase"/>
</dbReference>
<reference evidence="6" key="1">
    <citation type="submission" date="2015-03" db="EMBL/GenBank/DDBJ databases">
        <title>MIGS Cultured Bacterial/Archaeal sample from Brevibacillus laterosporus.</title>
        <authorList>
            <person name="Zeng D."/>
            <person name="Zhu L."/>
            <person name="Dong G."/>
            <person name="Ye W."/>
            <person name="Ren D."/>
            <person name="Wu L."/>
            <person name="Xu J."/>
            <person name="Li G."/>
            <person name="Guo L."/>
        </authorList>
    </citation>
    <scope>NUCLEOTIDE SEQUENCE</scope>
    <source>
        <strain evidence="6">B9</strain>
    </source>
</reference>
<dbReference type="GO" id="GO:0098796">
    <property type="term" value="C:membrane protein complex"/>
    <property type="evidence" value="ECO:0007669"/>
    <property type="project" value="UniProtKB-ARBA"/>
</dbReference>
<dbReference type="CDD" id="cd03255">
    <property type="entry name" value="ABC_MJ0796_LolCDE_FtsE"/>
    <property type="match status" value="1"/>
</dbReference>
<dbReference type="GO" id="GO:0016887">
    <property type="term" value="F:ATP hydrolysis activity"/>
    <property type="evidence" value="ECO:0007669"/>
    <property type="project" value="InterPro"/>
</dbReference>
<accession>A0A0F7EIF4</accession>
<dbReference type="PROSITE" id="PS50893">
    <property type="entry name" value="ABC_TRANSPORTER_2"/>
    <property type="match status" value="1"/>
</dbReference>
<dbReference type="PANTHER" id="PTHR42798">
    <property type="entry name" value="LIPOPROTEIN-RELEASING SYSTEM ATP-BINDING PROTEIN LOLD"/>
    <property type="match status" value="1"/>
</dbReference>
<evidence type="ECO:0000256" key="4">
    <source>
        <dbReference type="ARBA" id="ARBA00022840"/>
    </source>
</evidence>
<evidence type="ECO:0000256" key="3">
    <source>
        <dbReference type="ARBA" id="ARBA00022741"/>
    </source>
</evidence>
<proteinExistence type="inferred from homology"/>
<dbReference type="Pfam" id="PF00005">
    <property type="entry name" value="ABC_tran"/>
    <property type="match status" value="1"/>
</dbReference>
<dbReference type="EMBL" id="CP011074">
    <property type="protein sequence ID" value="AKF94780.1"/>
    <property type="molecule type" value="Genomic_DNA"/>
</dbReference>
<feature type="domain" description="ABC transporter" evidence="5">
    <location>
        <begin position="12"/>
        <end position="247"/>
    </location>
</feature>
<gene>
    <name evidence="6" type="ORF">EX87_02060</name>
</gene>
<dbReference type="GO" id="GO:0022857">
    <property type="term" value="F:transmembrane transporter activity"/>
    <property type="evidence" value="ECO:0007669"/>
    <property type="project" value="UniProtKB-ARBA"/>
</dbReference>
<sequence length="247" mass="27357">MGQEQDNAKAVIRIADVKKKYVIGDQEIHALRGVNLSIEEGDFVAIMGPSGSGKSTMMNMIGCLDLPSSGTFYLDGYPVSEAEDEELAKIRNQKIGFVFQNFNLIPRTPAVENVELPLLYAGVEAKQRRQRAIDSLHRVGLGNRLYNKPNELSGGQQQRVSIARALVNEPVIILADEPTGALDTKTSQEIMGIFQRLNNEGKTVILVTHESDIAEYAKRVIHFRDGQIVANEVIQDRRIANSEEVVL</sequence>
<dbReference type="SUPFAM" id="SSF52540">
    <property type="entry name" value="P-loop containing nucleoside triphosphate hydrolases"/>
    <property type="match status" value="1"/>
</dbReference>
<dbReference type="InterPro" id="IPR017871">
    <property type="entry name" value="ABC_transporter-like_CS"/>
</dbReference>
<dbReference type="InterPro" id="IPR017911">
    <property type="entry name" value="MacB-like_ATP-bd"/>
</dbReference>
<evidence type="ECO:0000259" key="5">
    <source>
        <dbReference type="PROSITE" id="PS50893"/>
    </source>
</evidence>
<dbReference type="FunFam" id="3.40.50.300:FF:000032">
    <property type="entry name" value="Export ABC transporter ATP-binding protein"/>
    <property type="match status" value="1"/>
</dbReference>
<evidence type="ECO:0000256" key="1">
    <source>
        <dbReference type="ARBA" id="ARBA00005417"/>
    </source>
</evidence>
<dbReference type="PANTHER" id="PTHR42798:SF6">
    <property type="entry name" value="CELL DIVISION ATP-BINDING PROTEIN FTSE"/>
    <property type="match status" value="1"/>
</dbReference>
<dbReference type="PROSITE" id="PS00211">
    <property type="entry name" value="ABC_TRANSPORTER_1"/>
    <property type="match status" value="1"/>
</dbReference>
<keyword evidence="3" id="KW-0547">Nucleotide-binding</keyword>
<organism evidence="6">
    <name type="scientific">Brevibacillus laterosporus</name>
    <name type="common">Bacillus laterosporus</name>
    <dbReference type="NCBI Taxonomy" id="1465"/>
    <lineage>
        <taxon>Bacteria</taxon>
        <taxon>Bacillati</taxon>
        <taxon>Bacillota</taxon>
        <taxon>Bacilli</taxon>
        <taxon>Bacillales</taxon>
        <taxon>Paenibacillaceae</taxon>
        <taxon>Brevibacillus</taxon>
    </lineage>
</organism>
<dbReference type="InterPro" id="IPR027417">
    <property type="entry name" value="P-loop_NTPase"/>
</dbReference>
<dbReference type="AlphaFoldDB" id="A0A0F7EIF4"/>
<protein>
    <submittedName>
        <fullName evidence="6">Macrolide ABC transporter ATP-binding protein</fullName>
    </submittedName>
</protein>
<evidence type="ECO:0000313" key="6">
    <source>
        <dbReference type="EMBL" id="AKF94780.1"/>
    </source>
</evidence>
<dbReference type="GO" id="GO:0005524">
    <property type="term" value="F:ATP binding"/>
    <property type="evidence" value="ECO:0007669"/>
    <property type="project" value="UniProtKB-KW"/>
</dbReference>
<keyword evidence="2" id="KW-0813">Transport</keyword>
<comment type="similarity">
    <text evidence="1">Belongs to the ABC transporter superfamily.</text>
</comment>
<evidence type="ECO:0000256" key="2">
    <source>
        <dbReference type="ARBA" id="ARBA00022448"/>
    </source>
</evidence>
<dbReference type="Gene3D" id="3.40.50.300">
    <property type="entry name" value="P-loop containing nucleotide triphosphate hydrolases"/>
    <property type="match status" value="1"/>
</dbReference>
<name>A0A0F7EIF4_BRELA</name>